<dbReference type="EMBL" id="AWUE01019510">
    <property type="protein sequence ID" value="OMO73152.1"/>
    <property type="molecule type" value="Genomic_DNA"/>
</dbReference>
<evidence type="ECO:0000313" key="2">
    <source>
        <dbReference type="EMBL" id="OMO73152.1"/>
    </source>
</evidence>
<organism evidence="2 3">
    <name type="scientific">Corchorus olitorius</name>
    <dbReference type="NCBI Taxonomy" id="93759"/>
    <lineage>
        <taxon>Eukaryota</taxon>
        <taxon>Viridiplantae</taxon>
        <taxon>Streptophyta</taxon>
        <taxon>Embryophyta</taxon>
        <taxon>Tracheophyta</taxon>
        <taxon>Spermatophyta</taxon>
        <taxon>Magnoliopsida</taxon>
        <taxon>eudicotyledons</taxon>
        <taxon>Gunneridae</taxon>
        <taxon>Pentapetalae</taxon>
        <taxon>rosids</taxon>
        <taxon>malvids</taxon>
        <taxon>Malvales</taxon>
        <taxon>Malvaceae</taxon>
        <taxon>Grewioideae</taxon>
        <taxon>Apeibeae</taxon>
        <taxon>Corchorus</taxon>
    </lineage>
</organism>
<dbReference type="AlphaFoldDB" id="A0A1R3HS57"/>
<dbReference type="Pfam" id="PF13966">
    <property type="entry name" value="zf-RVT"/>
    <property type="match status" value="1"/>
</dbReference>
<evidence type="ECO:0000313" key="3">
    <source>
        <dbReference type="Proteomes" id="UP000187203"/>
    </source>
</evidence>
<proteinExistence type="predicted"/>
<protein>
    <recommendedName>
        <fullName evidence="1">Reverse transcriptase zinc-binding domain-containing protein</fullName>
    </recommendedName>
</protein>
<dbReference type="InterPro" id="IPR026960">
    <property type="entry name" value="RVT-Znf"/>
</dbReference>
<keyword evidence="3" id="KW-1185">Reference proteome</keyword>
<comment type="caution">
    <text evidence="2">The sequence shown here is derived from an EMBL/GenBank/DDBJ whole genome shotgun (WGS) entry which is preliminary data.</text>
</comment>
<evidence type="ECO:0000259" key="1">
    <source>
        <dbReference type="Pfam" id="PF13966"/>
    </source>
</evidence>
<dbReference type="Proteomes" id="UP000187203">
    <property type="component" value="Unassembled WGS sequence"/>
</dbReference>
<reference evidence="3" key="1">
    <citation type="submission" date="2013-09" db="EMBL/GenBank/DDBJ databases">
        <title>Corchorus olitorius genome sequencing.</title>
        <authorList>
            <person name="Alam M."/>
            <person name="Haque M.S."/>
            <person name="Islam M.S."/>
            <person name="Emdad E.M."/>
            <person name="Islam M.M."/>
            <person name="Ahmed B."/>
            <person name="Halim A."/>
            <person name="Hossen Q.M.M."/>
            <person name="Hossain M.Z."/>
            <person name="Ahmed R."/>
            <person name="Khan M.M."/>
            <person name="Islam R."/>
            <person name="Rashid M.M."/>
            <person name="Khan S.A."/>
            <person name="Rahman M.S."/>
            <person name="Alam M."/>
            <person name="Yahiya A.S."/>
            <person name="Khan M.S."/>
            <person name="Azam M.S."/>
            <person name="Haque T."/>
            <person name="Lashkar M.Z.H."/>
            <person name="Akhand A.I."/>
            <person name="Morshed G."/>
            <person name="Roy S."/>
            <person name="Uddin K.S."/>
            <person name="Rabeya T."/>
            <person name="Hossain A.S."/>
            <person name="Chowdhury A."/>
            <person name="Snigdha A.R."/>
            <person name="Mortoza M.S."/>
            <person name="Matin S.A."/>
            <person name="Hoque S.M.E."/>
            <person name="Islam M.K."/>
            <person name="Roy D.K."/>
            <person name="Haider R."/>
            <person name="Moosa M.M."/>
            <person name="Elias S.M."/>
            <person name="Hasan A.M."/>
            <person name="Jahan S."/>
            <person name="Shafiuddin M."/>
            <person name="Mahmood N."/>
            <person name="Shommy N.S."/>
        </authorList>
    </citation>
    <scope>NUCLEOTIDE SEQUENCE [LARGE SCALE GENOMIC DNA]</scope>
    <source>
        <strain evidence="3">cv. O-4</strain>
    </source>
</reference>
<gene>
    <name evidence="2" type="ORF">COLO4_27235</name>
</gene>
<name>A0A1R3HS57_9ROSI</name>
<dbReference type="STRING" id="93759.A0A1R3HS57"/>
<feature type="domain" description="Reverse transcriptase zinc-binding" evidence="1">
    <location>
        <begin position="94"/>
        <end position="191"/>
    </location>
</feature>
<sequence>MKYKRKANARGRGRKNSSAVVIRDIEELHEVQIVQGSDLEKVKSIIEEDSRSWDLSSIQHLVPDCELEAISHIPLPRKIGDDKPIWPNDKCEDYSVKTGYRTIREGKRILPRNSASSSHLMDKQVWRIIWQMKAPPRVKQFMWRATQKALATNEALLEKRVKKDPLCPICNEFPEMVELMLLTCDWVQGIWFACLDYRIKCEGITTLDDWLVAIKKNSRGEPGDFLMTMVGFICWTIWKLRCEQVFQRIKVNPIKTIFQIKAAMIEYGSS</sequence>
<accession>A0A1R3HS57</accession>
<dbReference type="OrthoDB" id="1748441at2759"/>